<evidence type="ECO:0000313" key="1">
    <source>
        <dbReference type="EMBL" id="CAB3979056.1"/>
    </source>
</evidence>
<comment type="caution">
    <text evidence="1">The sequence shown here is derived from an EMBL/GenBank/DDBJ whole genome shotgun (WGS) entry which is preliminary data.</text>
</comment>
<protein>
    <submittedName>
        <fullName evidence="1">Uncharacterized protein</fullName>
    </submittedName>
</protein>
<dbReference type="EMBL" id="CACRXK020000163">
    <property type="protein sequence ID" value="CAB3979056.1"/>
    <property type="molecule type" value="Genomic_DNA"/>
</dbReference>
<keyword evidence="2" id="KW-1185">Reference proteome</keyword>
<gene>
    <name evidence="1" type="ORF">PACLA_8A026627</name>
</gene>
<proteinExistence type="predicted"/>
<name>A0A7D9D8K8_PARCT</name>
<evidence type="ECO:0000313" key="2">
    <source>
        <dbReference type="Proteomes" id="UP001152795"/>
    </source>
</evidence>
<dbReference type="Proteomes" id="UP001152795">
    <property type="component" value="Unassembled WGS sequence"/>
</dbReference>
<organism evidence="1 2">
    <name type="scientific">Paramuricea clavata</name>
    <name type="common">Red gorgonian</name>
    <name type="synonym">Violescent sea-whip</name>
    <dbReference type="NCBI Taxonomy" id="317549"/>
    <lineage>
        <taxon>Eukaryota</taxon>
        <taxon>Metazoa</taxon>
        <taxon>Cnidaria</taxon>
        <taxon>Anthozoa</taxon>
        <taxon>Octocorallia</taxon>
        <taxon>Malacalcyonacea</taxon>
        <taxon>Plexauridae</taxon>
        <taxon>Paramuricea</taxon>
    </lineage>
</organism>
<accession>A0A7D9D8K8</accession>
<dbReference type="AlphaFoldDB" id="A0A7D9D8K8"/>
<reference evidence="1" key="1">
    <citation type="submission" date="2020-04" db="EMBL/GenBank/DDBJ databases">
        <authorList>
            <person name="Alioto T."/>
            <person name="Alioto T."/>
            <person name="Gomez Garrido J."/>
        </authorList>
    </citation>
    <scope>NUCLEOTIDE SEQUENCE</scope>
    <source>
        <strain evidence="1">A484AB</strain>
    </source>
</reference>
<sequence>MAASFKIPTSVKGKAKKDPGLPKFDWKPFEKEKSLSCDDEFDFASFADLLPTCAKDVVEGLKYFHSKNIAGTRI</sequence>